<organism evidence="2">
    <name type="scientific">Solanum chacoense</name>
    <name type="common">Chaco potato</name>
    <dbReference type="NCBI Taxonomy" id="4108"/>
    <lineage>
        <taxon>Eukaryota</taxon>
        <taxon>Viridiplantae</taxon>
        <taxon>Streptophyta</taxon>
        <taxon>Embryophyta</taxon>
        <taxon>Tracheophyta</taxon>
        <taxon>Spermatophyta</taxon>
        <taxon>Magnoliopsida</taxon>
        <taxon>eudicotyledons</taxon>
        <taxon>Gunneridae</taxon>
        <taxon>Pentapetalae</taxon>
        <taxon>asterids</taxon>
        <taxon>lamiids</taxon>
        <taxon>Solanales</taxon>
        <taxon>Solanaceae</taxon>
        <taxon>Solanoideae</taxon>
        <taxon>Solaneae</taxon>
        <taxon>Solanum</taxon>
    </lineage>
</organism>
<reference evidence="2" key="1">
    <citation type="submission" date="2015-12" db="EMBL/GenBank/DDBJ databases">
        <title>Gene expression during late stages of embryo sac development: a critical building block for successful pollen-pistil interactions.</title>
        <authorList>
            <person name="Liu Y."/>
            <person name="Joly V."/>
            <person name="Sabar M."/>
            <person name="Matton D.P."/>
        </authorList>
    </citation>
    <scope>NUCLEOTIDE SEQUENCE</scope>
</reference>
<accession>A0A0V0HEV3</accession>
<dbReference type="EMBL" id="GEDG01020591">
    <property type="protein sequence ID" value="JAP18993.1"/>
    <property type="molecule type" value="Transcribed_RNA"/>
</dbReference>
<feature type="compositionally biased region" description="Polar residues" evidence="1">
    <location>
        <begin position="152"/>
        <end position="167"/>
    </location>
</feature>
<protein>
    <submittedName>
        <fullName evidence="2">Putative ovule protein</fullName>
    </submittedName>
</protein>
<feature type="region of interest" description="Disordered" evidence="1">
    <location>
        <begin position="143"/>
        <end position="167"/>
    </location>
</feature>
<sequence>MQYTTSTALENTPKILKMYLVLILQTYLERLPFKRSIESPSAWKSPWFTDSLMSSPRYDTELTFEDFAFLMTPGDRSYDAIGLMKQLNEQTAPSIADARQILGSETPETILLGRNFKEQKADENCTLLLPSNAMSERRTLDFSECGTPGKGNETTTKFGSNDSVSSPSSYLLKCCR</sequence>
<evidence type="ECO:0000256" key="1">
    <source>
        <dbReference type="SAM" id="MobiDB-lite"/>
    </source>
</evidence>
<proteinExistence type="predicted"/>
<evidence type="ECO:0000313" key="2">
    <source>
        <dbReference type="EMBL" id="JAP18993.1"/>
    </source>
</evidence>
<dbReference type="AlphaFoldDB" id="A0A0V0HEV3"/>
<name>A0A0V0HEV3_SOLCH</name>